<feature type="transmembrane region" description="Helical" evidence="6">
    <location>
        <begin position="178"/>
        <end position="201"/>
    </location>
</feature>
<evidence type="ECO:0000256" key="1">
    <source>
        <dbReference type="ARBA" id="ARBA00004141"/>
    </source>
</evidence>
<proteinExistence type="inferred from homology"/>
<keyword evidence="5 6" id="KW-0472">Membrane</keyword>
<feature type="transmembrane region" description="Helical" evidence="6">
    <location>
        <begin position="75"/>
        <end position="99"/>
    </location>
</feature>
<dbReference type="OrthoDB" id="5963193at2759"/>
<dbReference type="PANTHER" id="PTHR10383">
    <property type="entry name" value="SERINE INCORPORATOR"/>
    <property type="match status" value="1"/>
</dbReference>
<protein>
    <recommendedName>
        <fullName evidence="9">Serine incorporator</fullName>
    </recommendedName>
</protein>
<keyword evidence="3 6" id="KW-0812">Transmembrane</keyword>
<evidence type="ECO:0000256" key="4">
    <source>
        <dbReference type="ARBA" id="ARBA00022989"/>
    </source>
</evidence>
<accession>A0A1R2AY10</accession>
<feature type="transmembrane region" description="Helical" evidence="6">
    <location>
        <begin position="213"/>
        <end position="235"/>
    </location>
</feature>
<dbReference type="InterPro" id="IPR005016">
    <property type="entry name" value="TDE1/TMS"/>
</dbReference>
<evidence type="ECO:0000256" key="3">
    <source>
        <dbReference type="ARBA" id="ARBA00022692"/>
    </source>
</evidence>
<evidence type="ECO:0008006" key="9">
    <source>
        <dbReference type="Google" id="ProtNLM"/>
    </source>
</evidence>
<dbReference type="Proteomes" id="UP000187209">
    <property type="component" value="Unassembled WGS sequence"/>
</dbReference>
<name>A0A1R2AY10_9CILI</name>
<comment type="subcellular location">
    <subcellularLocation>
        <location evidence="1">Membrane</location>
        <topology evidence="1">Multi-pass membrane protein</topology>
    </subcellularLocation>
</comment>
<gene>
    <name evidence="7" type="ORF">SteCoe_32950</name>
</gene>
<feature type="transmembrane region" description="Helical" evidence="6">
    <location>
        <begin position="119"/>
        <end position="137"/>
    </location>
</feature>
<evidence type="ECO:0000313" key="8">
    <source>
        <dbReference type="Proteomes" id="UP000187209"/>
    </source>
</evidence>
<reference evidence="7 8" key="1">
    <citation type="submission" date="2016-11" db="EMBL/GenBank/DDBJ databases">
        <title>The macronuclear genome of Stentor coeruleus: a giant cell with tiny introns.</title>
        <authorList>
            <person name="Slabodnick M."/>
            <person name="Ruby J.G."/>
            <person name="Reiff S.B."/>
            <person name="Swart E.C."/>
            <person name="Gosai S."/>
            <person name="Prabakaran S."/>
            <person name="Witkowska E."/>
            <person name="Larue G.E."/>
            <person name="Fisher S."/>
            <person name="Freeman R.M."/>
            <person name="Gunawardena J."/>
            <person name="Chu W."/>
            <person name="Stover N.A."/>
            <person name="Gregory B.D."/>
            <person name="Nowacki M."/>
            <person name="Derisi J."/>
            <person name="Roy S.W."/>
            <person name="Marshall W.F."/>
            <person name="Sood P."/>
        </authorList>
    </citation>
    <scope>NUCLEOTIDE SEQUENCE [LARGE SCALE GENOMIC DNA]</scope>
    <source>
        <strain evidence="7">WM001</strain>
    </source>
</reference>
<dbReference type="EMBL" id="MPUH01001209">
    <property type="protein sequence ID" value="OMJ69345.1"/>
    <property type="molecule type" value="Genomic_DNA"/>
</dbReference>
<feature type="transmembrane region" description="Helical" evidence="6">
    <location>
        <begin position="277"/>
        <end position="295"/>
    </location>
</feature>
<dbReference type="GO" id="GO:0016020">
    <property type="term" value="C:membrane"/>
    <property type="evidence" value="ECO:0007669"/>
    <property type="project" value="UniProtKB-SubCell"/>
</dbReference>
<evidence type="ECO:0000256" key="6">
    <source>
        <dbReference type="SAM" id="Phobius"/>
    </source>
</evidence>
<keyword evidence="8" id="KW-1185">Reference proteome</keyword>
<dbReference type="Pfam" id="PF03348">
    <property type="entry name" value="Serinc"/>
    <property type="match status" value="1"/>
</dbReference>
<evidence type="ECO:0000256" key="2">
    <source>
        <dbReference type="ARBA" id="ARBA00006665"/>
    </source>
</evidence>
<feature type="transmembrane region" description="Helical" evidence="6">
    <location>
        <begin position="149"/>
        <end position="166"/>
    </location>
</feature>
<feature type="transmembrane region" description="Helical" evidence="6">
    <location>
        <begin position="33"/>
        <end position="54"/>
    </location>
</feature>
<dbReference type="PANTHER" id="PTHR10383:SF9">
    <property type="entry name" value="SERINE INCORPORATOR, ISOFORM F"/>
    <property type="match status" value="1"/>
</dbReference>
<keyword evidence="4 6" id="KW-1133">Transmembrane helix</keyword>
<comment type="similarity">
    <text evidence="2">Belongs to the TDE1 family.</text>
</comment>
<sequence length="413" mass="46940">MGGAICCAGSACCSCLCSVCMNCCGTSHQQHTRIGYLTITIVAIFFGLIFLYFGQDMMSPWEKFGFDCHGDTKSICLGVFTIYRESFTLVVFYFLMILGSLPGGRASLGFNQSCWTMKILFIIIMFIVTFFIPNSFFEVFREICRYVSILYLLVQVIVIIDFGYSWSENWTERSESMLTWLFIASGFFWVISLLLISLNYYWFARNDGCDKEIVLITFTLVLGIAFTILSISNLAEHGSLLTSSVVNCYCTYLCWDGLTNDTNKTCNTWDNGKDTGIIISFATLILVITLAYVCFRKREKIADQAPIRGAAEPILESEDNGEEGKAYKDEEDHIDEGYGRKMLFFHLFMLLASFYFSMLLTNWGAANINDDDNDSYQNKEGSLWVKFSAQWITILLYVWSLIAPKVCSSRDFS</sequence>
<evidence type="ECO:0000313" key="7">
    <source>
        <dbReference type="EMBL" id="OMJ69345.1"/>
    </source>
</evidence>
<evidence type="ECO:0000256" key="5">
    <source>
        <dbReference type="ARBA" id="ARBA00023136"/>
    </source>
</evidence>
<comment type="caution">
    <text evidence="7">The sequence shown here is derived from an EMBL/GenBank/DDBJ whole genome shotgun (WGS) entry which is preliminary data.</text>
</comment>
<dbReference type="AlphaFoldDB" id="A0A1R2AY10"/>
<feature type="transmembrane region" description="Helical" evidence="6">
    <location>
        <begin position="343"/>
        <end position="363"/>
    </location>
</feature>
<feature type="transmembrane region" description="Helical" evidence="6">
    <location>
        <begin position="383"/>
        <end position="403"/>
    </location>
</feature>
<organism evidence="7 8">
    <name type="scientific">Stentor coeruleus</name>
    <dbReference type="NCBI Taxonomy" id="5963"/>
    <lineage>
        <taxon>Eukaryota</taxon>
        <taxon>Sar</taxon>
        <taxon>Alveolata</taxon>
        <taxon>Ciliophora</taxon>
        <taxon>Postciliodesmatophora</taxon>
        <taxon>Heterotrichea</taxon>
        <taxon>Heterotrichida</taxon>
        <taxon>Stentoridae</taxon>
        <taxon>Stentor</taxon>
    </lineage>
</organism>